<keyword evidence="1" id="KW-0472">Membrane</keyword>
<evidence type="ECO:0000313" key="2">
    <source>
        <dbReference type="EMBL" id="HIR89175.1"/>
    </source>
</evidence>
<reference evidence="2" key="1">
    <citation type="submission" date="2020-10" db="EMBL/GenBank/DDBJ databases">
        <authorList>
            <person name="Gilroy R."/>
        </authorList>
    </citation>
    <scope>NUCLEOTIDE SEQUENCE</scope>
    <source>
        <strain evidence="2">ChiW13-3771</strain>
    </source>
</reference>
<dbReference type="Pfam" id="PF18975">
    <property type="entry name" value="DUF5711"/>
    <property type="match status" value="1"/>
</dbReference>
<name>A0A9D1JDU3_9FIRM</name>
<dbReference type="Proteomes" id="UP000824201">
    <property type="component" value="Unassembled WGS sequence"/>
</dbReference>
<accession>A0A9D1JDU3</accession>
<sequence length="417" mass="47503">MDARNDARERQKQALRRNIVTGGKAPVQPVKKNTPPLDWKKVIIAIVIMAVIGFSIFLFFTLRTYKSFREIWKVDISAGDMADFDLFQHGVIYAARDGAVYYDENGQTVWEISYEMNHPNIVANENYMLIYDLKGRNFVICNVGGQEGNGSTEMPISKGDISEQGVAVMVLEDQIASYISYYQKTGEKLDVDIRAPLSTYGYPCDIAISPDGQQLMVPFYYILDENGKNDAENIGIGKTKVVFFDFETGKELPDRVIGAFGDFADTNTMVPEVQYIASDRAIAIGDNRISIFNTKDSKTRISRISDLNFENGIISVFYNNSNLGVITKEEDVNWLTVYTMTGKEVCKRKVDFEYEDAFFQKKNIIFYNETESVVQTYRGRTLFRGSFQGRTEKILPTDIDKTYYIISMDKIRKICLK</sequence>
<evidence type="ECO:0000256" key="1">
    <source>
        <dbReference type="SAM" id="Phobius"/>
    </source>
</evidence>
<dbReference type="AlphaFoldDB" id="A0A9D1JDU3"/>
<protein>
    <submittedName>
        <fullName evidence="2">Uncharacterized protein</fullName>
    </submittedName>
</protein>
<dbReference type="EMBL" id="DVHN01000123">
    <property type="protein sequence ID" value="HIR89175.1"/>
    <property type="molecule type" value="Genomic_DNA"/>
</dbReference>
<gene>
    <name evidence="2" type="ORF">IAC96_09515</name>
</gene>
<reference evidence="2" key="2">
    <citation type="journal article" date="2021" name="PeerJ">
        <title>Extensive microbial diversity within the chicken gut microbiome revealed by metagenomics and culture.</title>
        <authorList>
            <person name="Gilroy R."/>
            <person name="Ravi A."/>
            <person name="Getino M."/>
            <person name="Pursley I."/>
            <person name="Horton D.L."/>
            <person name="Alikhan N.F."/>
            <person name="Baker D."/>
            <person name="Gharbi K."/>
            <person name="Hall N."/>
            <person name="Watson M."/>
            <person name="Adriaenssens E.M."/>
            <person name="Foster-Nyarko E."/>
            <person name="Jarju S."/>
            <person name="Secka A."/>
            <person name="Antonio M."/>
            <person name="Oren A."/>
            <person name="Chaudhuri R.R."/>
            <person name="La Ragione R."/>
            <person name="Hildebrand F."/>
            <person name="Pallen M.J."/>
        </authorList>
    </citation>
    <scope>NUCLEOTIDE SEQUENCE</scope>
    <source>
        <strain evidence="2">ChiW13-3771</strain>
    </source>
</reference>
<dbReference type="InterPro" id="IPR043765">
    <property type="entry name" value="DUF5711"/>
</dbReference>
<feature type="transmembrane region" description="Helical" evidence="1">
    <location>
        <begin position="42"/>
        <end position="62"/>
    </location>
</feature>
<comment type="caution">
    <text evidence="2">The sequence shown here is derived from an EMBL/GenBank/DDBJ whole genome shotgun (WGS) entry which is preliminary data.</text>
</comment>
<evidence type="ECO:0000313" key="3">
    <source>
        <dbReference type="Proteomes" id="UP000824201"/>
    </source>
</evidence>
<keyword evidence="1" id="KW-0812">Transmembrane</keyword>
<keyword evidence="1" id="KW-1133">Transmembrane helix</keyword>
<proteinExistence type="predicted"/>
<dbReference type="SUPFAM" id="SSF69322">
    <property type="entry name" value="Tricorn protease domain 2"/>
    <property type="match status" value="1"/>
</dbReference>
<organism evidence="2 3">
    <name type="scientific">Candidatus Fimimorpha faecalis</name>
    <dbReference type="NCBI Taxonomy" id="2840824"/>
    <lineage>
        <taxon>Bacteria</taxon>
        <taxon>Bacillati</taxon>
        <taxon>Bacillota</taxon>
        <taxon>Clostridia</taxon>
        <taxon>Eubacteriales</taxon>
        <taxon>Candidatus Fimimorpha</taxon>
    </lineage>
</organism>